<gene>
    <name evidence="1" type="ORF">ACFOSH_35920</name>
</gene>
<evidence type="ECO:0008006" key="3">
    <source>
        <dbReference type="Google" id="ProtNLM"/>
    </source>
</evidence>
<evidence type="ECO:0000313" key="2">
    <source>
        <dbReference type="Proteomes" id="UP001595645"/>
    </source>
</evidence>
<evidence type="ECO:0000313" key="1">
    <source>
        <dbReference type="EMBL" id="MFC3454852.1"/>
    </source>
</evidence>
<dbReference type="RefSeq" id="WP_378244741.1">
    <property type="nucleotide sequence ID" value="NZ_JBHRWK010000074.1"/>
</dbReference>
<name>A0ABV7PAN7_9PSEU</name>
<sequence length="124" mass="14179">MRNYTDFADLAHVFLEDSYVLAIDEPPASLAFKLDLVLTPSHPRYHEPRADEQHCYADAVLTISGATKTDWVTRSTQTYRDATGEEDLGNIDSFQYHDGYYEITGDWGHVRIFSTAEPRLSFKD</sequence>
<organism evidence="1 2">
    <name type="scientific">Amycolatopsis speibonae</name>
    <dbReference type="NCBI Taxonomy" id="1450224"/>
    <lineage>
        <taxon>Bacteria</taxon>
        <taxon>Bacillati</taxon>
        <taxon>Actinomycetota</taxon>
        <taxon>Actinomycetes</taxon>
        <taxon>Pseudonocardiales</taxon>
        <taxon>Pseudonocardiaceae</taxon>
        <taxon>Amycolatopsis</taxon>
    </lineage>
</organism>
<reference evidence="2" key="1">
    <citation type="journal article" date="2019" name="Int. J. Syst. Evol. Microbiol.">
        <title>The Global Catalogue of Microorganisms (GCM) 10K type strain sequencing project: providing services to taxonomists for standard genome sequencing and annotation.</title>
        <authorList>
            <consortium name="The Broad Institute Genomics Platform"/>
            <consortium name="The Broad Institute Genome Sequencing Center for Infectious Disease"/>
            <person name="Wu L."/>
            <person name="Ma J."/>
        </authorList>
    </citation>
    <scope>NUCLEOTIDE SEQUENCE [LARGE SCALE GENOMIC DNA]</scope>
    <source>
        <strain evidence="2">CGMCC 4.7676</strain>
    </source>
</reference>
<comment type="caution">
    <text evidence="1">The sequence shown here is derived from an EMBL/GenBank/DDBJ whole genome shotgun (WGS) entry which is preliminary data.</text>
</comment>
<dbReference type="Proteomes" id="UP001595645">
    <property type="component" value="Unassembled WGS sequence"/>
</dbReference>
<dbReference type="EMBL" id="JBHRWK010000074">
    <property type="protein sequence ID" value="MFC3454852.1"/>
    <property type="molecule type" value="Genomic_DNA"/>
</dbReference>
<proteinExistence type="predicted"/>
<protein>
    <recommendedName>
        <fullName evidence="3">SnoaL-like domain-containing protein</fullName>
    </recommendedName>
</protein>
<keyword evidence="2" id="KW-1185">Reference proteome</keyword>
<accession>A0ABV7PAN7</accession>